<evidence type="ECO:0000313" key="7">
    <source>
        <dbReference type="Proteomes" id="UP000596337"/>
    </source>
</evidence>
<keyword evidence="1" id="KW-0732">Signal</keyword>
<reference evidence="4 6" key="4">
    <citation type="journal article" date="2018" name="AMB Express">
        <title>Occurrence and significance of pathogenicity and fitness islands in environmental vibrios.</title>
        <authorList>
            <person name="Klein S."/>
            <person name="Pipes S."/>
            <person name="Lovell C.R."/>
        </authorList>
    </citation>
    <scope>NUCLEOTIDE SEQUENCE [LARGE SCALE GENOMIC DNA]</scope>
    <source>
        <strain evidence="4 6">JBS-8-11-1</strain>
    </source>
</reference>
<feature type="signal peptide" evidence="1">
    <location>
        <begin position="1"/>
        <end position="19"/>
    </location>
</feature>
<dbReference type="AlphaFoldDB" id="A0A2L2K1T2"/>
<evidence type="ECO:0000313" key="3">
    <source>
        <dbReference type="EMBL" id="QRG84149.1"/>
    </source>
</evidence>
<evidence type="ECO:0000313" key="5">
    <source>
        <dbReference type="Proteomes" id="UP000237665"/>
    </source>
</evidence>
<evidence type="ECO:0008006" key="8">
    <source>
        <dbReference type="Google" id="ProtNLM"/>
    </source>
</evidence>
<dbReference type="RefSeq" id="WP_104971713.1">
    <property type="nucleotide sequence ID" value="NZ_CAJDZE010000007.1"/>
</dbReference>
<keyword evidence="5" id="KW-1185">Reference proteome</keyword>
<dbReference type="GeneID" id="57840677"/>
<accession>A0A2L2K1T2</accession>
<evidence type="ECO:0000313" key="4">
    <source>
        <dbReference type="EMBL" id="RPB42038.1"/>
    </source>
</evidence>
<dbReference type="EMBL" id="CP014134">
    <property type="protein sequence ID" value="AVH26076.1"/>
    <property type="molecule type" value="Genomic_DNA"/>
</dbReference>
<reference evidence="5" key="1">
    <citation type="submission" date="2017-12" db="EMBL/GenBank/DDBJ databases">
        <title>FDA dAtabase for Regulatory Grade micrObial Sequences (FDA-ARGOS): Supporting development and validation of Infectious Disease Dx tests.</title>
        <authorList>
            <person name="Hoffmann M."/>
            <person name="Allard M."/>
            <person name="Evans P."/>
            <person name="Brown E."/>
            <person name="Tallon L.J."/>
            <person name="Sadzewicz L."/>
            <person name="Sengamalay N."/>
            <person name="Ott S."/>
            <person name="Godinez A."/>
            <person name="Nagaraj S."/>
            <person name="Vavikolanu K."/>
            <person name="Aluvathingal J."/>
            <person name="Nadendla S."/>
            <person name="Hobson J."/>
            <person name="Sichtig H."/>
        </authorList>
    </citation>
    <scope>NUCLEOTIDE SEQUENCE [LARGE SCALE GENOMIC DNA]</scope>
    <source>
        <strain evidence="5">LMG 3418</strain>
    </source>
</reference>
<reference evidence="3 7" key="5">
    <citation type="submission" date="2021-01" db="EMBL/GenBank/DDBJ databases">
        <title>Characterization of a novel blaVMB-2- harboring plasmid in Vibrio diabolicus.</title>
        <authorList>
            <person name="Liu M."/>
        </authorList>
    </citation>
    <scope>NUCLEOTIDE SEQUENCE [LARGE SCALE GENOMIC DNA]</scope>
    <source>
        <strain evidence="3 7">SLV18</strain>
    </source>
</reference>
<evidence type="ECO:0000313" key="6">
    <source>
        <dbReference type="Proteomes" id="UP000283878"/>
    </source>
</evidence>
<name>A0A2L2K1T2_9VIBR</name>
<dbReference type="Proteomes" id="UP000283878">
    <property type="component" value="Unassembled WGS sequence"/>
</dbReference>
<dbReference type="Proteomes" id="UP000237665">
    <property type="component" value="Chromosome 1"/>
</dbReference>
<dbReference type="Proteomes" id="UP000596337">
    <property type="component" value="Chromosome 1"/>
</dbReference>
<dbReference type="EMBL" id="CP069195">
    <property type="protein sequence ID" value="QRG84149.1"/>
    <property type="molecule type" value="Genomic_DNA"/>
</dbReference>
<reference evidence="2" key="2">
    <citation type="submission" date="2017-12" db="EMBL/GenBank/DDBJ databases">
        <title>FDA dAtabase for Regulatory Grade micrObial Sequences (FDA-ARGOS): Supporting development and validation of Infectious Disease Dx tests.</title>
        <authorList>
            <person name="Hoffmann M."/>
            <person name="Allard M."/>
            <person name="Evans P."/>
            <person name="Brown E."/>
            <person name="Tallon L."/>
            <person name="Sadzewicz L."/>
            <person name="Sengamalay N."/>
            <person name="Ott S."/>
            <person name="Godinez A."/>
            <person name="Nagaraj S."/>
            <person name="Vavikolanu K."/>
            <person name="Aluvathingal J."/>
            <person name="Nadendla S."/>
            <person name="Sichtig H."/>
        </authorList>
    </citation>
    <scope>NUCLEOTIDE SEQUENCE</scope>
    <source>
        <strain evidence="2">LMG 3418</strain>
    </source>
</reference>
<reference evidence="4" key="3">
    <citation type="submission" date="2017-12" db="EMBL/GenBank/DDBJ databases">
        <authorList>
            <person name="Pipes S.E."/>
            <person name="Lovell C.R."/>
        </authorList>
    </citation>
    <scope>NUCLEOTIDE SEQUENCE</scope>
    <source>
        <strain evidence="4">JBS-8-11-1</strain>
    </source>
</reference>
<organism evidence="3 7">
    <name type="scientific">Vibrio diabolicus</name>
    <dbReference type="NCBI Taxonomy" id="50719"/>
    <lineage>
        <taxon>Bacteria</taxon>
        <taxon>Pseudomonadati</taxon>
        <taxon>Pseudomonadota</taxon>
        <taxon>Gammaproteobacteria</taxon>
        <taxon>Vibrionales</taxon>
        <taxon>Vibrionaceae</taxon>
        <taxon>Vibrio</taxon>
        <taxon>Vibrio diabolicus subgroup</taxon>
    </lineage>
</organism>
<protein>
    <recommendedName>
        <fullName evidence="8">TonB C-terminal domain-containing protein</fullName>
    </recommendedName>
</protein>
<dbReference type="Gene3D" id="3.30.1150.10">
    <property type="match status" value="1"/>
</dbReference>
<evidence type="ECO:0000256" key="1">
    <source>
        <dbReference type="SAM" id="SignalP"/>
    </source>
</evidence>
<sequence length="107" mass="12492">MRYVVTLMIFLFVSASALSDDSETNPLAKKIKTKIQRKADNKFDDYQGYCDVMIEMEHKGKKAVIKRVTSSGDKKVCRYVKSNLRKGKRYRYKYPEKYIRLHIATGS</sequence>
<feature type="chain" id="PRO_5044576961" description="TonB C-terminal domain-containing protein" evidence="1">
    <location>
        <begin position="20"/>
        <end position="107"/>
    </location>
</feature>
<evidence type="ECO:0000313" key="2">
    <source>
        <dbReference type="EMBL" id="AVH26076.1"/>
    </source>
</evidence>
<dbReference type="EMBL" id="PKPZ01000003">
    <property type="protein sequence ID" value="RPB42038.1"/>
    <property type="molecule type" value="Genomic_DNA"/>
</dbReference>
<proteinExistence type="predicted"/>
<gene>
    <name evidence="2" type="ORF">AL468_02095</name>
    <name evidence="4" type="ORF">CYQ91_06885</name>
    <name evidence="3" type="ORF">JOS67_07545</name>
</gene>